<dbReference type="Pfam" id="PF20152">
    <property type="entry name" value="DUF6534"/>
    <property type="match status" value="1"/>
</dbReference>
<keyword evidence="2" id="KW-1133">Transmembrane helix</keyword>
<evidence type="ECO:0000256" key="1">
    <source>
        <dbReference type="SAM" id="MobiDB-lite"/>
    </source>
</evidence>
<proteinExistence type="predicted"/>
<accession>A0AAV5GSA2</accession>
<name>A0AAV5GSA2_9BASI</name>
<evidence type="ECO:0000313" key="4">
    <source>
        <dbReference type="EMBL" id="GJN92785.1"/>
    </source>
</evidence>
<feature type="transmembrane region" description="Helical" evidence="2">
    <location>
        <begin position="12"/>
        <end position="33"/>
    </location>
</feature>
<dbReference type="InterPro" id="IPR045339">
    <property type="entry name" value="DUF6534"/>
</dbReference>
<dbReference type="Proteomes" id="UP001342314">
    <property type="component" value="Unassembled WGS sequence"/>
</dbReference>
<feature type="domain" description="DUF6534" evidence="3">
    <location>
        <begin position="454"/>
        <end position="546"/>
    </location>
</feature>
<keyword evidence="5" id="KW-1185">Reference proteome</keyword>
<evidence type="ECO:0000259" key="3">
    <source>
        <dbReference type="Pfam" id="PF20152"/>
    </source>
</evidence>
<feature type="transmembrane region" description="Helical" evidence="2">
    <location>
        <begin position="53"/>
        <end position="75"/>
    </location>
</feature>
<protein>
    <recommendedName>
        <fullName evidence="3">DUF6534 domain-containing protein</fullName>
    </recommendedName>
</protein>
<feature type="compositionally biased region" description="Basic and acidic residues" evidence="1">
    <location>
        <begin position="1312"/>
        <end position="1324"/>
    </location>
</feature>
<gene>
    <name evidence="4" type="ORF">Rhopal_005823-T1</name>
</gene>
<feature type="compositionally biased region" description="Pro residues" evidence="1">
    <location>
        <begin position="890"/>
        <end position="926"/>
    </location>
</feature>
<feature type="transmembrane region" description="Helical" evidence="2">
    <location>
        <begin position="403"/>
        <end position="429"/>
    </location>
</feature>
<feature type="compositionally biased region" description="Low complexity" evidence="1">
    <location>
        <begin position="244"/>
        <end position="256"/>
    </location>
</feature>
<feature type="transmembrane region" description="Helical" evidence="2">
    <location>
        <begin position="449"/>
        <end position="469"/>
    </location>
</feature>
<feature type="transmembrane region" description="Helical" evidence="2">
    <location>
        <begin position="329"/>
        <end position="350"/>
    </location>
</feature>
<feature type="region of interest" description="Disordered" evidence="1">
    <location>
        <begin position="692"/>
        <end position="929"/>
    </location>
</feature>
<organism evidence="4 5">
    <name type="scientific">Rhodotorula paludigena</name>
    <dbReference type="NCBI Taxonomy" id="86838"/>
    <lineage>
        <taxon>Eukaryota</taxon>
        <taxon>Fungi</taxon>
        <taxon>Dikarya</taxon>
        <taxon>Basidiomycota</taxon>
        <taxon>Pucciniomycotina</taxon>
        <taxon>Microbotryomycetes</taxon>
        <taxon>Sporidiobolales</taxon>
        <taxon>Sporidiobolaceae</taxon>
        <taxon>Rhodotorula</taxon>
    </lineage>
</organism>
<feature type="compositionally biased region" description="Polar residues" evidence="1">
    <location>
        <begin position="1327"/>
        <end position="1340"/>
    </location>
</feature>
<feature type="region of interest" description="Disordered" evidence="1">
    <location>
        <begin position="1301"/>
        <end position="1362"/>
    </location>
</feature>
<feature type="region of interest" description="Disordered" evidence="1">
    <location>
        <begin position="233"/>
        <end position="285"/>
    </location>
</feature>
<feature type="compositionally biased region" description="Low complexity" evidence="1">
    <location>
        <begin position="869"/>
        <end position="886"/>
    </location>
</feature>
<feature type="transmembrane region" description="Helical" evidence="2">
    <location>
        <begin position="370"/>
        <end position="391"/>
    </location>
</feature>
<dbReference type="EMBL" id="BQKY01000012">
    <property type="protein sequence ID" value="GJN92785.1"/>
    <property type="molecule type" value="Genomic_DNA"/>
</dbReference>
<feature type="compositionally biased region" description="Low complexity" evidence="1">
    <location>
        <begin position="804"/>
        <end position="826"/>
    </location>
</feature>
<sequence length="1520" mass="161742">MCDSITKTELAGLLAPFTVGGEAGLMLYGVYLWTHFHYLKSSLYARLSTPVKAVLWSVLLLNTAVYAMVFAEIAVWQVSTNSVPESVYTGIMLDAVIPFFGGLVAVPVQVLLAIRGSTVAATMTSSVSIMNVNGIPPERNGVSLNYNDCITLWQWSTAVTDVAVSICLACTLSSRRQGFRPRTDGLPKRLVSTAISSAAYTAVLATLGDPLPACYGLSLFTTLSARHTINKHVGGDGEVKGTNSSGAASSAAAGRGSHIGGPRGETRSAVSAHGNEDEEASLGLSKQALQWRKEKDGWAAAMRLRTRETLKDDMDDTPEEEEDVVEATLWSVLLLITAHYAMVWIEIVLWQVSTDNDPESVYTGNMLDATIPFFGGLVAVPVQVLLALRASALIRRQWIRLSFLAFVGSTILLAFTGAILTSAVAISSVDGIPYSQDGLGPDYNDFVTMWQWSTAVTDVAVSFCLAVTLNSRIQGFSSRTDGLLKRLVLTAIRTAAYTAVLAVAGAILSAAVQVRSLRVTHIHQVFWYPLPACYGLSLYTTLSARHTINKHIGGGGEVKGANNSGAENLAAAGGALHNGGANGVTRLALGEHVTEGMTDVPPGVSKEAVQWRKEKDGWAAAIRLRTRETLDDDVDAAVDDAEDVVEMATLKSALRFPQAHPPPPHPAGEDPPMLKSRFSAETLVIKKPLRLFSSGSSTSPPSSPFMNPTKRYRRRVSSQKGSVCRHAPSASESRIAMSSPKAYDLPDLPIRTSLDETLPRRPSSLSRTRTTSSNAADKFTGAAKEVMQKFSSMRRGHRRDDSHSSASSGGSAESLASPRPRSISSPSPAPPPVALHAAPQPPSRASPSRPKQPPFRLVDLPPRLDSRNALAVPARAGRLPALAATRPRPKQQPPPVGHRPRPAAPPSPSVPPLRSTRPPPCAPSPTPETHARLSFQARALKLPSLAAVHSVPRDELFVRIDVGGESTYTTSVGTFLDRGCSAGHLGDFVESAFEDVRRSGTVDKGKPLLQLPSTYSHDSASSAELSLLPSCAPSPYPASPFPFADDLFSCDGALPLDLDDPLSPIDPLISAATAALAAKDLARAFAPTFSTPPDPLVGVTPQQVFVVASPTASQGRKHCSVYPDVAVVCGSDQVSLPAGLTSPVSVGTPTLPVVSLAQEAARRALAMRVARRSSTADSSNEGEDNEIRFVGPFAGEPFFDVVRHQSHAPITLSSTAGDDLLSPPGWPIDSSPSPSSPITAFSARSAQPFVANERYSLDFGALPIPAEVDGYGSEEEYRGRSTVLGVPRCFSRRSLEGLHGASSETAAAAVRTVDEREDRDREDSALSLRTPSMSKSVTTATDDDESHVDQTRPGPSSLAATPAVITQDEATLVVFLDRRDAPLLSLSQGSHAQSPTASVSPGQSIYSAILSFLRAGSLPPSLVLPRDASRPQGSSAPDVDVVFLSLFRLSPAPLFGLLVALQTVGAEAAWLGLRDLEAACEQEKRRVGEVVEWLTQTNEGKMAEVREKVKQQSREKEGWI</sequence>
<feature type="compositionally biased region" description="Pro residues" evidence="1">
    <location>
        <begin position="827"/>
        <end position="844"/>
    </location>
</feature>
<evidence type="ECO:0000313" key="5">
    <source>
        <dbReference type="Proteomes" id="UP001342314"/>
    </source>
</evidence>
<dbReference type="PANTHER" id="PTHR40465:SF1">
    <property type="entry name" value="DUF6534 DOMAIN-CONTAINING PROTEIN"/>
    <property type="match status" value="1"/>
</dbReference>
<keyword evidence="2" id="KW-0812">Transmembrane</keyword>
<feature type="transmembrane region" description="Helical" evidence="2">
    <location>
        <begin position="87"/>
        <end position="114"/>
    </location>
</feature>
<comment type="caution">
    <text evidence="4">The sequence shown here is derived from an EMBL/GenBank/DDBJ whole genome shotgun (WGS) entry which is preliminary data.</text>
</comment>
<dbReference type="PANTHER" id="PTHR40465">
    <property type="entry name" value="CHROMOSOME 1, WHOLE GENOME SHOTGUN SEQUENCE"/>
    <property type="match status" value="1"/>
</dbReference>
<evidence type="ECO:0000256" key="2">
    <source>
        <dbReference type="SAM" id="Phobius"/>
    </source>
</evidence>
<keyword evidence="2" id="KW-0472">Membrane</keyword>
<feature type="transmembrane region" description="Helical" evidence="2">
    <location>
        <begin position="490"/>
        <end position="512"/>
    </location>
</feature>
<reference evidence="4 5" key="1">
    <citation type="submission" date="2021-12" db="EMBL/GenBank/DDBJ databases">
        <title>High titer production of polyol ester of fatty acids by Rhodotorula paludigena BS15 towards product separation-free biomass refinery.</title>
        <authorList>
            <person name="Mano J."/>
            <person name="Ono H."/>
            <person name="Tanaka T."/>
            <person name="Naito K."/>
            <person name="Sushida H."/>
            <person name="Ike M."/>
            <person name="Tokuyasu K."/>
            <person name="Kitaoka M."/>
        </authorList>
    </citation>
    <scope>NUCLEOTIDE SEQUENCE [LARGE SCALE GENOMIC DNA]</scope>
    <source>
        <strain evidence="4 5">BS15</strain>
    </source>
</reference>
<feature type="compositionally biased region" description="Low complexity" evidence="1">
    <location>
        <begin position="760"/>
        <end position="773"/>
    </location>
</feature>